<reference evidence="2" key="2">
    <citation type="submission" date="2021-04" db="EMBL/GenBank/DDBJ databases">
        <authorList>
            <person name="Gilroy R."/>
        </authorList>
    </citation>
    <scope>NUCLEOTIDE SEQUENCE</scope>
    <source>
        <strain evidence="2">B5-657</strain>
    </source>
</reference>
<dbReference type="EMBL" id="JAHLFQ010000188">
    <property type="protein sequence ID" value="MBU3804701.1"/>
    <property type="molecule type" value="Genomic_DNA"/>
</dbReference>
<evidence type="ECO:0000313" key="3">
    <source>
        <dbReference type="Proteomes" id="UP000824229"/>
    </source>
</evidence>
<dbReference type="GO" id="GO:0016491">
    <property type="term" value="F:oxidoreductase activity"/>
    <property type="evidence" value="ECO:0007669"/>
    <property type="project" value="InterPro"/>
</dbReference>
<dbReference type="GO" id="GO:0046872">
    <property type="term" value="F:metal ion binding"/>
    <property type="evidence" value="ECO:0007669"/>
    <property type="project" value="InterPro"/>
</dbReference>
<accession>A0A9E2KE14</accession>
<organism evidence="2 3">
    <name type="scientific">Candidatus Cellulosilyticum pullistercoris</name>
    <dbReference type="NCBI Taxonomy" id="2838521"/>
    <lineage>
        <taxon>Bacteria</taxon>
        <taxon>Bacillati</taxon>
        <taxon>Bacillota</taxon>
        <taxon>Clostridia</taxon>
        <taxon>Lachnospirales</taxon>
        <taxon>Cellulosilyticaceae</taxon>
        <taxon>Cellulosilyticum</taxon>
    </lineage>
</organism>
<gene>
    <name evidence="2" type="ORF">H9872_08085</name>
</gene>
<feature type="domain" description="Rubrerythrin diiron-binding" evidence="1">
    <location>
        <begin position="17"/>
        <end position="145"/>
    </location>
</feature>
<dbReference type="SUPFAM" id="SSF47240">
    <property type="entry name" value="Ferritin-like"/>
    <property type="match status" value="1"/>
</dbReference>
<proteinExistence type="predicted"/>
<dbReference type="InterPro" id="IPR009078">
    <property type="entry name" value="Ferritin-like_SF"/>
</dbReference>
<evidence type="ECO:0000313" key="2">
    <source>
        <dbReference type="EMBL" id="MBU3804701.1"/>
    </source>
</evidence>
<dbReference type="Proteomes" id="UP000824229">
    <property type="component" value="Unassembled WGS sequence"/>
</dbReference>
<sequence>MRQTYPSTAQFKEAINLINSSIENEQADAMFYMWLIQNIPTDLEESQRVDIAQTIQGIANDEKLHNEILKSMYRQLTGTEAQMQAQGEPFEVPNSFEEGVVKALKGEVEAVRKYRKIMAGMPDNSYRDQVFSILTDELRHGILYNYIYTTIQSM</sequence>
<comment type="caution">
    <text evidence="2">The sequence shown here is derived from an EMBL/GenBank/DDBJ whole genome shotgun (WGS) entry which is preliminary data.</text>
</comment>
<dbReference type="InterPro" id="IPR012347">
    <property type="entry name" value="Ferritin-like"/>
</dbReference>
<dbReference type="CDD" id="cd00657">
    <property type="entry name" value="Ferritin_like"/>
    <property type="match status" value="1"/>
</dbReference>
<dbReference type="AlphaFoldDB" id="A0A9E2KE14"/>
<evidence type="ECO:0000259" key="1">
    <source>
        <dbReference type="Pfam" id="PF02915"/>
    </source>
</evidence>
<name>A0A9E2KE14_9FIRM</name>
<reference evidence="2" key="1">
    <citation type="journal article" date="2021" name="PeerJ">
        <title>Extensive microbial diversity within the chicken gut microbiome revealed by metagenomics and culture.</title>
        <authorList>
            <person name="Gilroy R."/>
            <person name="Ravi A."/>
            <person name="Getino M."/>
            <person name="Pursley I."/>
            <person name="Horton D.L."/>
            <person name="Alikhan N.F."/>
            <person name="Baker D."/>
            <person name="Gharbi K."/>
            <person name="Hall N."/>
            <person name="Watson M."/>
            <person name="Adriaenssens E.M."/>
            <person name="Foster-Nyarko E."/>
            <person name="Jarju S."/>
            <person name="Secka A."/>
            <person name="Antonio M."/>
            <person name="Oren A."/>
            <person name="Chaudhuri R.R."/>
            <person name="La Ragione R."/>
            <person name="Hildebrand F."/>
            <person name="Pallen M.J."/>
        </authorList>
    </citation>
    <scope>NUCLEOTIDE SEQUENCE</scope>
    <source>
        <strain evidence="2">B5-657</strain>
    </source>
</reference>
<dbReference type="InterPro" id="IPR003251">
    <property type="entry name" value="Rr_diiron-bd_dom"/>
</dbReference>
<dbReference type="Gene3D" id="1.20.1260.10">
    <property type="match status" value="1"/>
</dbReference>
<protein>
    <submittedName>
        <fullName evidence="2">Ferritin-like domain-containing protein</fullName>
    </submittedName>
</protein>
<dbReference type="Pfam" id="PF02915">
    <property type="entry name" value="Rubrerythrin"/>
    <property type="match status" value="1"/>
</dbReference>